<dbReference type="InterPro" id="IPR042267">
    <property type="entry name" value="VTC_sf"/>
</dbReference>
<dbReference type="KEGG" id="pasa:BAOM_2481"/>
<gene>
    <name evidence="1" type="ORF">BAOM_2481</name>
</gene>
<protein>
    <submittedName>
        <fullName evidence="1">Uncharacterized protein</fullName>
    </submittedName>
</protein>
<dbReference type="EMBL" id="CP026095">
    <property type="protein sequence ID" value="AZV43090.1"/>
    <property type="molecule type" value="Genomic_DNA"/>
</dbReference>
<dbReference type="CDD" id="cd07750">
    <property type="entry name" value="PolyPPase_VTC_like"/>
    <property type="match status" value="1"/>
</dbReference>
<dbReference type="AlphaFoldDB" id="A0A3Q9RNB7"/>
<dbReference type="Gene3D" id="3.20.100.30">
    <property type="entry name" value="VTC, catalytic tunnel domain"/>
    <property type="match status" value="1"/>
</dbReference>
<proteinExistence type="predicted"/>
<dbReference type="Pfam" id="PF09359">
    <property type="entry name" value="VTC"/>
    <property type="match status" value="1"/>
</dbReference>
<dbReference type="GO" id="GO:0006799">
    <property type="term" value="P:polyphosphate biosynthetic process"/>
    <property type="evidence" value="ECO:0007669"/>
    <property type="project" value="UniProtKB-ARBA"/>
</dbReference>
<organism evidence="1 2">
    <name type="scientific">Peribacillus asahii</name>
    <dbReference type="NCBI Taxonomy" id="228899"/>
    <lineage>
        <taxon>Bacteria</taxon>
        <taxon>Bacillati</taxon>
        <taxon>Bacillota</taxon>
        <taxon>Bacilli</taxon>
        <taxon>Bacillales</taxon>
        <taxon>Bacillaceae</taxon>
        <taxon>Peribacillus</taxon>
    </lineage>
</organism>
<dbReference type="InterPro" id="IPR018966">
    <property type="entry name" value="VTC_domain"/>
</dbReference>
<sequence>MAIEVFNRHEKKYMIDVDIFSKIQMRLADYMELDAYNKDNAYYTIANLYYDTADNDLIRHSISKPVFKEKLRMRGYGTPSLDSKVYIEIKKKVNGIVNKRRSSMKLKEAYVFLQSGIAPTYQPYMNQQVLGEIESFLTQYQLKPAVYLAYDRMAYFGKGNRDLRMSFDFNIRSRRSELMLEAGDHGQLLLEEEKVLMEIKTGNSMPLWLVRILSEYKVYPFTKV</sequence>
<evidence type="ECO:0000313" key="1">
    <source>
        <dbReference type="EMBL" id="AZV43090.1"/>
    </source>
</evidence>
<accession>A0A3Q9RNB7</accession>
<dbReference type="RefSeq" id="WP_127760407.1">
    <property type="nucleotide sequence ID" value="NZ_CP026095.1"/>
</dbReference>
<reference evidence="1 2" key="1">
    <citation type="submission" date="2018-01" db="EMBL/GenBank/DDBJ databases">
        <title>Bacillus asahii Genome sequencing and assembly.</title>
        <authorList>
            <person name="Jiang H."/>
            <person name="Feng Y."/>
            <person name="Zhao F."/>
            <person name="Lin X."/>
        </authorList>
    </citation>
    <scope>NUCLEOTIDE SEQUENCE [LARGE SCALE GENOMIC DNA]</scope>
    <source>
        <strain evidence="1 2">OM18</strain>
    </source>
</reference>
<dbReference type="OrthoDB" id="185578at2"/>
<name>A0A3Q9RNB7_9BACI</name>
<dbReference type="Proteomes" id="UP000283095">
    <property type="component" value="Chromosome"/>
</dbReference>
<evidence type="ECO:0000313" key="2">
    <source>
        <dbReference type="Proteomes" id="UP000283095"/>
    </source>
</evidence>